<comment type="caution">
    <text evidence="1">The sequence shown here is derived from an EMBL/GenBank/DDBJ whole genome shotgun (WGS) entry which is preliminary data.</text>
</comment>
<sequence length="101" mass="11778">MIYTLRIRCIRCAVNGLFFIGTEGIREHSVGLGRTQGGKQENNQNANLIGFIEQFYCLFINASQTNPIYFTLINRFCTLIWIQFHRFTSNTRYKSNRATMN</sequence>
<reference evidence="1 2" key="1">
    <citation type="submission" date="2018-08" db="EMBL/GenBank/DDBJ databases">
        <title>Genome and evolution of the arbuscular mycorrhizal fungus Diversispora epigaea (formerly Glomus versiforme) and its bacterial endosymbionts.</title>
        <authorList>
            <person name="Sun X."/>
            <person name="Fei Z."/>
            <person name="Harrison M."/>
        </authorList>
    </citation>
    <scope>NUCLEOTIDE SEQUENCE [LARGE SCALE GENOMIC DNA]</scope>
    <source>
        <strain evidence="1 2">IT104</strain>
    </source>
</reference>
<dbReference type="AlphaFoldDB" id="A0A397JJM6"/>
<dbReference type="EMBL" id="PQFF01000032">
    <property type="protein sequence ID" value="RHZ87482.1"/>
    <property type="molecule type" value="Genomic_DNA"/>
</dbReference>
<proteinExistence type="predicted"/>
<name>A0A397JJM6_9GLOM</name>
<evidence type="ECO:0000313" key="1">
    <source>
        <dbReference type="EMBL" id="RHZ87482.1"/>
    </source>
</evidence>
<gene>
    <name evidence="1" type="ORF">Glove_34g120</name>
</gene>
<accession>A0A397JJM6</accession>
<dbReference type="Proteomes" id="UP000266861">
    <property type="component" value="Unassembled WGS sequence"/>
</dbReference>
<evidence type="ECO:0000313" key="2">
    <source>
        <dbReference type="Proteomes" id="UP000266861"/>
    </source>
</evidence>
<keyword evidence="2" id="KW-1185">Reference proteome</keyword>
<organism evidence="1 2">
    <name type="scientific">Diversispora epigaea</name>
    <dbReference type="NCBI Taxonomy" id="1348612"/>
    <lineage>
        <taxon>Eukaryota</taxon>
        <taxon>Fungi</taxon>
        <taxon>Fungi incertae sedis</taxon>
        <taxon>Mucoromycota</taxon>
        <taxon>Glomeromycotina</taxon>
        <taxon>Glomeromycetes</taxon>
        <taxon>Diversisporales</taxon>
        <taxon>Diversisporaceae</taxon>
        <taxon>Diversispora</taxon>
    </lineage>
</organism>
<protein>
    <submittedName>
        <fullName evidence="1">Uncharacterized protein</fullName>
    </submittedName>
</protein>